<dbReference type="InterPro" id="IPR021391">
    <property type="entry name" value="DUF3027"/>
</dbReference>
<accession>A0AB33K1T1</accession>
<sequence>MGKWAAGYRTWERIDAVSAAMRSRTPDRLCAEAVEIARQAAVEAVGPDAVGAHLGVRADGERVVTHTFECLDAAYRGWHWAVTVARAPRAKNVTLDETVLLPGPDAVLAPQWVPWSERLRPGDMGPGDLLPTDADDLRLEPGWTGEDEPAPNSVAVLDDTEDLVVADVQPTPVRAQIGAIAEELGFGRPRVLSRLGLHLAADRWENAHGPHTPMAQAAPANCDSCGFLIPIGGSLGQAFGICGNEFSPADGQVVSFAYGCGGHSEAAVIPAPPAPSELILDELQLEPMQLHPDRTSGSVEPDAPAEELGHS</sequence>
<evidence type="ECO:0000256" key="1">
    <source>
        <dbReference type="SAM" id="MobiDB-lite"/>
    </source>
</evidence>
<dbReference type="EMBL" id="AP035881">
    <property type="protein sequence ID" value="BFP46507.1"/>
    <property type="molecule type" value="Genomic_DNA"/>
</dbReference>
<dbReference type="Pfam" id="PF11228">
    <property type="entry name" value="DUF3027"/>
    <property type="match status" value="1"/>
</dbReference>
<evidence type="ECO:0000313" key="2">
    <source>
        <dbReference type="EMBL" id="BFP46507.1"/>
    </source>
</evidence>
<dbReference type="AlphaFoldDB" id="A0AB33K1T1"/>
<reference evidence="2" key="1">
    <citation type="submission" date="2024-07" db="EMBL/GenBank/DDBJ databases">
        <title>Complete genome sequences of cellulolytic bacteria, Kitasatospora sp. CMC57 and Streptomyces sp. CMC78, isolated from Japanese agricultural soil.</title>
        <authorList>
            <person name="Hashimoto T."/>
            <person name="Ito M."/>
            <person name="Iwamoto M."/>
            <person name="Fukahori D."/>
            <person name="Shoda T."/>
            <person name="Sakoda M."/>
            <person name="Morohoshi T."/>
            <person name="Mitsuboshi M."/>
            <person name="Nishizawa T."/>
        </authorList>
    </citation>
    <scope>NUCLEOTIDE SEQUENCE</scope>
    <source>
        <strain evidence="2">CMC57</strain>
    </source>
</reference>
<organism evidence="2">
    <name type="scientific">Kitasatospora sp. CMC57</name>
    <dbReference type="NCBI Taxonomy" id="3231513"/>
    <lineage>
        <taxon>Bacteria</taxon>
        <taxon>Bacillati</taxon>
        <taxon>Actinomycetota</taxon>
        <taxon>Actinomycetes</taxon>
        <taxon>Kitasatosporales</taxon>
        <taxon>Streptomycetaceae</taxon>
        <taxon>Kitasatospora</taxon>
    </lineage>
</organism>
<proteinExistence type="predicted"/>
<protein>
    <submittedName>
        <fullName evidence="2">DUF3027 domain-containing protein</fullName>
    </submittedName>
</protein>
<name>A0AB33K1T1_9ACTN</name>
<feature type="region of interest" description="Disordered" evidence="1">
    <location>
        <begin position="287"/>
        <end position="311"/>
    </location>
</feature>
<gene>
    <name evidence="2" type="ORF">KCMC57_28750</name>
</gene>